<organism evidence="11 12">
    <name type="scientific">Clostridium aestuarii</name>
    <dbReference type="NCBI Taxonomy" id="338193"/>
    <lineage>
        <taxon>Bacteria</taxon>
        <taxon>Bacillati</taxon>
        <taxon>Bacillota</taxon>
        <taxon>Clostridia</taxon>
        <taxon>Eubacteriales</taxon>
        <taxon>Clostridiaceae</taxon>
        <taxon>Clostridium</taxon>
    </lineage>
</organism>
<evidence type="ECO:0000256" key="1">
    <source>
        <dbReference type="ARBA" id="ARBA00000085"/>
    </source>
</evidence>
<dbReference type="Pfam" id="PF01584">
    <property type="entry name" value="CheW"/>
    <property type="match status" value="1"/>
</dbReference>
<dbReference type="RefSeq" id="WP_268039146.1">
    <property type="nucleotide sequence ID" value="NZ_JAPQER010000001.1"/>
</dbReference>
<protein>
    <recommendedName>
        <fullName evidence="2">histidine kinase</fullName>
        <ecNumber evidence="2">2.7.13.3</ecNumber>
    </recommendedName>
</protein>
<dbReference type="SMART" id="SM00387">
    <property type="entry name" value="HATPase_c"/>
    <property type="match status" value="1"/>
</dbReference>
<evidence type="ECO:0000256" key="5">
    <source>
        <dbReference type="ARBA" id="ARBA00022777"/>
    </source>
</evidence>
<evidence type="ECO:0000256" key="4">
    <source>
        <dbReference type="ARBA" id="ARBA00022679"/>
    </source>
</evidence>
<evidence type="ECO:0000256" key="6">
    <source>
        <dbReference type="ARBA" id="ARBA00023012"/>
    </source>
</evidence>
<dbReference type="SUPFAM" id="SSF47384">
    <property type="entry name" value="Homodimeric domain of signal transducing histidine kinase"/>
    <property type="match status" value="1"/>
</dbReference>
<dbReference type="PROSITE" id="PS50894">
    <property type="entry name" value="HPT"/>
    <property type="match status" value="1"/>
</dbReference>
<dbReference type="Pfam" id="PF02895">
    <property type="entry name" value="H-kinase_dim"/>
    <property type="match status" value="1"/>
</dbReference>
<dbReference type="PANTHER" id="PTHR43395">
    <property type="entry name" value="SENSOR HISTIDINE KINASE CHEA"/>
    <property type="match status" value="1"/>
</dbReference>
<comment type="caution">
    <text evidence="11">The sequence shown here is derived from an EMBL/GenBank/DDBJ whole genome shotgun (WGS) entry which is preliminary data.</text>
</comment>
<dbReference type="Gene3D" id="2.30.30.40">
    <property type="entry name" value="SH3 Domains"/>
    <property type="match status" value="1"/>
</dbReference>
<dbReference type="PROSITE" id="PS50851">
    <property type="entry name" value="CHEW"/>
    <property type="match status" value="1"/>
</dbReference>
<dbReference type="InterPro" id="IPR004358">
    <property type="entry name" value="Sig_transdc_His_kin-like_C"/>
</dbReference>
<sequence>MINEEFINDFIEEAKVHTSNVEKCLLQLNDEKENVECINKIFRAVHSIKGTAGFFKLDKIVELAHSMENLFGKIRNNKYKLNDRDIDILLSANDCLKTLSENVYDNENVNVDEYITKINNILQLELQILQGNKEKENLDICDINTNLDNYNKNFHFEKIDYEIIRKAKKIGHMFYEISINLMDLKENNIEIMELIECVKSIGEIIDSNIDTSKIIDLEKLNKSEDRLYLLVSSILEKELILLALNLDEIKIHEYTIEDNIKFLEEKDNLEVNNKNVIEVNENNNQKQNPDKSYNQIALTEEYEDVYQKEKNIIKQKNSQHKEESIRVKLSLLNDLLNLTGELVLGRNQLLRSMENHKKDIQGVDGIIQHIDYLTSNLQEKVMQTRMQPIANIFDKFPRIIRDLSKSLNKDIKLEIEGGEVELDKSIIEALSDPLTHLVRNAADHGLENSTERLKKGKPDAGNVRLKAYYRAGYVIIDVKDDGKGIDIEKIKTTALEKKLVSPNELLLMTEKEIIELILIPGFSTIENVTNISGRGVGMDVVKTNIKKLGGNIEIYTKKEKETTVRLIIPLTLAIISSLIVESKNQKFVLPQINLKEIVRVTSKDKNKRIEQINDSKVLKLRNKFLPIVNLTEILEGKCENSCEGCSDKIIRILVLKIGFKEFGLIVDEIQGREEILVKSLPKYIKDSNCYSGVTILGDGKVAMILDVNGIIQKAKLKLKDESELIKLKIEKEKNENIEEKRKIILFKCSQYETIGLDLSFIKRVEEIQLEDIELIGDKEYVKIMGNPLRIIRPSDYIPISKQQKYNKKYYVIMLKGIKYPAGILIDKIYDAVEMHMKLNNDEFNYKGILGSAIIENKITLILNIYELLEMAAPEKYKIETVRTQLEKEG</sequence>
<keyword evidence="4" id="KW-0808">Transferase</keyword>
<evidence type="ECO:0000259" key="8">
    <source>
        <dbReference type="PROSITE" id="PS50109"/>
    </source>
</evidence>
<evidence type="ECO:0000259" key="9">
    <source>
        <dbReference type="PROSITE" id="PS50851"/>
    </source>
</evidence>
<dbReference type="PRINTS" id="PR00344">
    <property type="entry name" value="BCTRLSENSOR"/>
</dbReference>
<dbReference type="EMBL" id="JAPQER010000001">
    <property type="protein sequence ID" value="MCY6482876.1"/>
    <property type="molecule type" value="Genomic_DNA"/>
</dbReference>
<name>A0ABT4CV80_9CLOT</name>
<feature type="domain" description="Histidine kinase" evidence="8">
    <location>
        <begin position="317"/>
        <end position="572"/>
    </location>
</feature>
<evidence type="ECO:0000256" key="2">
    <source>
        <dbReference type="ARBA" id="ARBA00012438"/>
    </source>
</evidence>
<evidence type="ECO:0000259" key="10">
    <source>
        <dbReference type="PROSITE" id="PS50894"/>
    </source>
</evidence>
<dbReference type="InterPro" id="IPR005467">
    <property type="entry name" value="His_kinase_dom"/>
</dbReference>
<dbReference type="InterPro" id="IPR037006">
    <property type="entry name" value="CheA-like_homodim_sf"/>
</dbReference>
<keyword evidence="5" id="KW-0418">Kinase</keyword>
<dbReference type="CDD" id="cd16916">
    <property type="entry name" value="HATPase_CheA-like"/>
    <property type="match status" value="1"/>
</dbReference>
<evidence type="ECO:0000256" key="7">
    <source>
        <dbReference type="PROSITE-ProRule" id="PRU00110"/>
    </source>
</evidence>
<keyword evidence="6" id="KW-0902">Two-component regulatory system</keyword>
<dbReference type="PANTHER" id="PTHR43395:SF1">
    <property type="entry name" value="CHEMOTAXIS PROTEIN CHEA"/>
    <property type="match status" value="1"/>
</dbReference>
<dbReference type="InterPro" id="IPR004105">
    <property type="entry name" value="CheA-like_dim"/>
</dbReference>
<dbReference type="InterPro" id="IPR036061">
    <property type="entry name" value="CheW-like_dom_sf"/>
</dbReference>
<dbReference type="InterPro" id="IPR036890">
    <property type="entry name" value="HATPase_C_sf"/>
</dbReference>
<dbReference type="Gene3D" id="1.10.287.560">
    <property type="entry name" value="Histidine kinase CheA-like, homodimeric domain"/>
    <property type="match status" value="1"/>
</dbReference>
<dbReference type="CDD" id="cd00088">
    <property type="entry name" value="HPT"/>
    <property type="match status" value="1"/>
</dbReference>
<dbReference type="InterPro" id="IPR003594">
    <property type="entry name" value="HATPase_dom"/>
</dbReference>
<dbReference type="SMART" id="SM01231">
    <property type="entry name" value="H-kinase_dim"/>
    <property type="match status" value="1"/>
</dbReference>
<accession>A0ABT4CV80</accession>
<dbReference type="PROSITE" id="PS50109">
    <property type="entry name" value="HIS_KIN"/>
    <property type="match status" value="1"/>
</dbReference>
<keyword evidence="12" id="KW-1185">Reference proteome</keyword>
<dbReference type="SUPFAM" id="SSF47226">
    <property type="entry name" value="Histidine-containing phosphotransfer domain, HPT domain"/>
    <property type="match status" value="1"/>
</dbReference>
<evidence type="ECO:0000313" key="11">
    <source>
        <dbReference type="EMBL" id="MCY6482876.1"/>
    </source>
</evidence>
<keyword evidence="3 7" id="KW-0597">Phosphoprotein</keyword>
<dbReference type="InterPro" id="IPR036641">
    <property type="entry name" value="HPT_dom_sf"/>
</dbReference>
<dbReference type="Gene3D" id="3.30.565.10">
    <property type="entry name" value="Histidine kinase-like ATPase, C-terminal domain"/>
    <property type="match status" value="1"/>
</dbReference>
<gene>
    <name evidence="11" type="ORF">OW763_00720</name>
</gene>
<feature type="domain" description="HPt" evidence="10">
    <location>
        <begin position="1"/>
        <end position="103"/>
    </location>
</feature>
<dbReference type="InterPro" id="IPR036097">
    <property type="entry name" value="HisK_dim/P_sf"/>
</dbReference>
<reference evidence="11" key="1">
    <citation type="submission" date="2022-12" db="EMBL/GenBank/DDBJ databases">
        <authorList>
            <person name="Wang J."/>
        </authorList>
    </citation>
    <scope>NUCLEOTIDE SEQUENCE</scope>
    <source>
        <strain evidence="11">HY-45-18</strain>
    </source>
</reference>
<proteinExistence type="predicted"/>
<dbReference type="InterPro" id="IPR008207">
    <property type="entry name" value="Sig_transdc_His_kin_Hpt_dom"/>
</dbReference>
<dbReference type="SUPFAM" id="SSF50341">
    <property type="entry name" value="CheW-like"/>
    <property type="match status" value="2"/>
</dbReference>
<dbReference type="InterPro" id="IPR051315">
    <property type="entry name" value="Bact_Chemotaxis_CheA"/>
</dbReference>
<dbReference type="EC" id="2.7.13.3" evidence="2"/>
<dbReference type="Pfam" id="PF01627">
    <property type="entry name" value="Hpt"/>
    <property type="match status" value="1"/>
</dbReference>
<dbReference type="SMART" id="SM00073">
    <property type="entry name" value="HPT"/>
    <property type="match status" value="1"/>
</dbReference>
<dbReference type="Gene3D" id="1.20.120.160">
    <property type="entry name" value="HPT domain"/>
    <property type="match status" value="1"/>
</dbReference>
<dbReference type="SMART" id="SM00260">
    <property type="entry name" value="CheW"/>
    <property type="match status" value="1"/>
</dbReference>
<evidence type="ECO:0000256" key="3">
    <source>
        <dbReference type="ARBA" id="ARBA00022553"/>
    </source>
</evidence>
<dbReference type="Proteomes" id="UP001078443">
    <property type="component" value="Unassembled WGS sequence"/>
</dbReference>
<feature type="modified residue" description="Phosphohistidine" evidence="7">
    <location>
        <position position="46"/>
    </location>
</feature>
<evidence type="ECO:0000313" key="12">
    <source>
        <dbReference type="Proteomes" id="UP001078443"/>
    </source>
</evidence>
<feature type="domain" description="CheW-like" evidence="9">
    <location>
        <begin position="574"/>
        <end position="716"/>
    </location>
</feature>
<comment type="catalytic activity">
    <reaction evidence="1">
        <text>ATP + protein L-histidine = ADP + protein N-phospho-L-histidine.</text>
        <dbReference type="EC" id="2.7.13.3"/>
    </reaction>
</comment>
<dbReference type="InterPro" id="IPR002545">
    <property type="entry name" value="CheW-lke_dom"/>
</dbReference>
<dbReference type="Pfam" id="PF02518">
    <property type="entry name" value="HATPase_c"/>
    <property type="match status" value="1"/>
</dbReference>
<dbReference type="SUPFAM" id="SSF55874">
    <property type="entry name" value="ATPase domain of HSP90 chaperone/DNA topoisomerase II/histidine kinase"/>
    <property type="match status" value="1"/>
</dbReference>